<evidence type="ECO:0000259" key="4">
    <source>
        <dbReference type="SMART" id="SM01088"/>
    </source>
</evidence>
<dbReference type="Pfam" id="PF01391">
    <property type="entry name" value="Collagen"/>
    <property type="match status" value="1"/>
</dbReference>
<dbReference type="InterPro" id="IPR002486">
    <property type="entry name" value="Col_cuticle_N"/>
</dbReference>
<keyword evidence="3" id="KW-1133">Transmembrane helix</keyword>
<feature type="region of interest" description="Disordered" evidence="2">
    <location>
        <begin position="113"/>
        <end position="211"/>
    </location>
</feature>
<feature type="compositionally biased region" description="Basic and acidic residues" evidence="2">
    <location>
        <begin position="187"/>
        <end position="197"/>
    </location>
</feature>
<keyword evidence="1" id="KW-0677">Repeat</keyword>
<dbReference type="AlphaFoldDB" id="A0A914DLR2"/>
<sequence length="340" mass="38270">MGIIDLEEKRKEVEALRRFAFLGVFISTIATLLAIVCIPMLYNYMQTIQIKLEDEIGFCQSQTRLLGDQIYEAAGDEIYERYERDTEAGVKIEPHPLKRAIYAGTPLFSYKSRIQRSAEEEKSKEDKEEKEEKSKEEDKDEKEEKSKKEDKKEKEEKALRPTRAQLKAARKPSCCACGVGPPGDSGKPGRDGLDGHDGNPGYDGTPGQDGYTEQEIDTFCYDCPAGLPGMKGSIGPKGKPGKPGKRGADGEPAFPGPPGLPGHPDLAKMVTRVIMEHLEKIWERLDQEDHLVDMDPKGHPEILAYQEYMEQQAYLDPEDLSEIQDFPVNLVKMEKMERMD</sequence>
<name>A0A914DLR2_9BILA</name>
<feature type="domain" description="Nematode cuticle collagen N-terminal" evidence="4">
    <location>
        <begin position="18"/>
        <end position="70"/>
    </location>
</feature>
<keyword evidence="3" id="KW-0472">Membrane</keyword>
<evidence type="ECO:0000313" key="5">
    <source>
        <dbReference type="Proteomes" id="UP000887540"/>
    </source>
</evidence>
<dbReference type="PANTHER" id="PTHR24637:SF421">
    <property type="entry name" value="CUTICLE COLLAGEN DPY-2"/>
    <property type="match status" value="1"/>
</dbReference>
<feature type="region of interest" description="Disordered" evidence="2">
    <location>
        <begin position="231"/>
        <end position="263"/>
    </location>
</feature>
<dbReference type="WBParaSite" id="ACRNAN_scaffold301.g16544.t1">
    <property type="protein sequence ID" value="ACRNAN_scaffold301.g16544.t1"/>
    <property type="gene ID" value="ACRNAN_scaffold301.g16544"/>
</dbReference>
<dbReference type="SMART" id="SM01088">
    <property type="entry name" value="Col_cuticle_N"/>
    <property type="match status" value="1"/>
</dbReference>
<evidence type="ECO:0000256" key="1">
    <source>
        <dbReference type="ARBA" id="ARBA00022737"/>
    </source>
</evidence>
<evidence type="ECO:0000256" key="2">
    <source>
        <dbReference type="SAM" id="MobiDB-lite"/>
    </source>
</evidence>
<feature type="compositionally biased region" description="Basic and acidic residues" evidence="2">
    <location>
        <begin position="116"/>
        <end position="159"/>
    </location>
</feature>
<keyword evidence="5" id="KW-1185">Reference proteome</keyword>
<proteinExistence type="predicted"/>
<evidence type="ECO:0000313" key="6">
    <source>
        <dbReference type="WBParaSite" id="ACRNAN_scaffold301.g16544.t1"/>
    </source>
</evidence>
<evidence type="ECO:0000256" key="3">
    <source>
        <dbReference type="SAM" id="Phobius"/>
    </source>
</evidence>
<feature type="transmembrane region" description="Helical" evidence="3">
    <location>
        <begin position="19"/>
        <end position="42"/>
    </location>
</feature>
<organism evidence="5 6">
    <name type="scientific">Acrobeloides nanus</name>
    <dbReference type="NCBI Taxonomy" id="290746"/>
    <lineage>
        <taxon>Eukaryota</taxon>
        <taxon>Metazoa</taxon>
        <taxon>Ecdysozoa</taxon>
        <taxon>Nematoda</taxon>
        <taxon>Chromadorea</taxon>
        <taxon>Rhabditida</taxon>
        <taxon>Tylenchina</taxon>
        <taxon>Cephalobomorpha</taxon>
        <taxon>Cephaloboidea</taxon>
        <taxon>Cephalobidae</taxon>
        <taxon>Acrobeloides</taxon>
    </lineage>
</organism>
<dbReference type="PANTHER" id="PTHR24637">
    <property type="entry name" value="COLLAGEN"/>
    <property type="match status" value="1"/>
</dbReference>
<dbReference type="InterPro" id="IPR008160">
    <property type="entry name" value="Collagen"/>
</dbReference>
<accession>A0A914DLR2</accession>
<dbReference type="Pfam" id="PF01484">
    <property type="entry name" value="Col_cuticle_N"/>
    <property type="match status" value="1"/>
</dbReference>
<protein>
    <submittedName>
        <fullName evidence="6">Nematode cuticle collagen N-terminal domain-containing protein</fullName>
    </submittedName>
</protein>
<reference evidence="6" key="1">
    <citation type="submission" date="2022-11" db="UniProtKB">
        <authorList>
            <consortium name="WormBaseParasite"/>
        </authorList>
    </citation>
    <scope>IDENTIFICATION</scope>
</reference>
<keyword evidence="3" id="KW-0812">Transmembrane</keyword>
<dbReference type="GO" id="GO:0042302">
    <property type="term" value="F:structural constituent of cuticle"/>
    <property type="evidence" value="ECO:0007669"/>
    <property type="project" value="InterPro"/>
</dbReference>
<dbReference type="Proteomes" id="UP000887540">
    <property type="component" value="Unplaced"/>
</dbReference>